<accession>A0A1I4YVF8</accession>
<evidence type="ECO:0000313" key="2">
    <source>
        <dbReference type="EMBL" id="SFN42015.1"/>
    </source>
</evidence>
<organism evidence="2 3">
    <name type="scientific">Chryseobacterium oleae</name>
    <dbReference type="NCBI Taxonomy" id="491207"/>
    <lineage>
        <taxon>Bacteria</taxon>
        <taxon>Pseudomonadati</taxon>
        <taxon>Bacteroidota</taxon>
        <taxon>Flavobacteriia</taxon>
        <taxon>Flavobacteriales</taxon>
        <taxon>Weeksellaceae</taxon>
        <taxon>Chryseobacterium group</taxon>
        <taxon>Chryseobacterium</taxon>
    </lineage>
</organism>
<feature type="domain" description="YHS" evidence="1">
    <location>
        <begin position="40"/>
        <end position="81"/>
    </location>
</feature>
<dbReference type="PROSITE" id="PS51257">
    <property type="entry name" value="PROKAR_LIPOPROTEIN"/>
    <property type="match status" value="1"/>
</dbReference>
<dbReference type="InterPro" id="IPR012348">
    <property type="entry name" value="RNR-like"/>
</dbReference>
<dbReference type="Proteomes" id="UP000198769">
    <property type="component" value="Unassembled WGS sequence"/>
</dbReference>
<dbReference type="GO" id="GO:0016491">
    <property type="term" value="F:oxidoreductase activity"/>
    <property type="evidence" value="ECO:0007669"/>
    <property type="project" value="InterPro"/>
</dbReference>
<dbReference type="Pfam" id="PF04945">
    <property type="entry name" value="YHS"/>
    <property type="match status" value="1"/>
</dbReference>
<dbReference type="Gene3D" id="1.10.620.20">
    <property type="entry name" value="Ribonucleotide Reductase, subunit A"/>
    <property type="match status" value="1"/>
</dbReference>
<dbReference type="OrthoDB" id="678327at2"/>
<dbReference type="SUPFAM" id="SSF47240">
    <property type="entry name" value="Ferritin-like"/>
    <property type="match status" value="1"/>
</dbReference>
<dbReference type="InterPro" id="IPR009078">
    <property type="entry name" value="Ferritin-like_SF"/>
</dbReference>
<dbReference type="RefSeq" id="WP_090024903.1">
    <property type="nucleotide sequence ID" value="NZ_FOVD01000003.1"/>
</dbReference>
<protein>
    <submittedName>
        <fullName evidence="2">YHS domain-containing protein</fullName>
    </submittedName>
</protein>
<proteinExistence type="predicted"/>
<reference evidence="3" key="1">
    <citation type="submission" date="2016-10" db="EMBL/GenBank/DDBJ databases">
        <authorList>
            <person name="Varghese N."/>
            <person name="Submissions S."/>
        </authorList>
    </citation>
    <scope>NUCLEOTIDE SEQUENCE [LARGE SCALE GENOMIC DNA]</scope>
    <source>
        <strain evidence="3">DSM 25575</strain>
    </source>
</reference>
<dbReference type="AlphaFoldDB" id="A0A1I4YVF8"/>
<sequence length="94" mass="10516">MKNYILLFCTIPLIAACNGERKNNMESLSNLKKISVVNAEDPICHMSTLGSISDTLMHKGSLYGFCSTECKTKFKKQPEIYPVQLIPAHNRSPL</sequence>
<dbReference type="InterPro" id="IPR007029">
    <property type="entry name" value="YHS_dom"/>
</dbReference>
<evidence type="ECO:0000313" key="3">
    <source>
        <dbReference type="Proteomes" id="UP000198769"/>
    </source>
</evidence>
<keyword evidence="3" id="KW-1185">Reference proteome</keyword>
<name>A0A1I4YVF8_CHROL</name>
<evidence type="ECO:0000259" key="1">
    <source>
        <dbReference type="Pfam" id="PF04945"/>
    </source>
</evidence>
<dbReference type="EMBL" id="FOVD01000003">
    <property type="protein sequence ID" value="SFN42015.1"/>
    <property type="molecule type" value="Genomic_DNA"/>
</dbReference>
<gene>
    <name evidence="2" type="ORF">SAMN05421594_2714</name>
</gene>